<feature type="transmembrane region" description="Helical" evidence="7">
    <location>
        <begin position="190"/>
        <end position="217"/>
    </location>
</feature>
<keyword evidence="10" id="KW-1185">Reference proteome</keyword>
<comment type="caution">
    <text evidence="9">The sequence shown here is derived from an EMBL/GenBank/DDBJ whole genome shotgun (WGS) entry which is preliminary data.</text>
</comment>
<dbReference type="InterPro" id="IPR000515">
    <property type="entry name" value="MetI-like"/>
</dbReference>
<keyword evidence="4 7" id="KW-0812">Transmembrane</keyword>
<dbReference type="PROSITE" id="PS50928">
    <property type="entry name" value="ABC_TM1"/>
    <property type="match status" value="1"/>
</dbReference>
<evidence type="ECO:0000259" key="8">
    <source>
        <dbReference type="PROSITE" id="PS50928"/>
    </source>
</evidence>
<dbReference type="PATRIC" id="fig|1195236.3.peg.3804"/>
<accession>S0FQE3</accession>
<dbReference type="STRING" id="1195236.CTER_3579"/>
<sequence>MRNAYQNKVSLNESSKMSNAIINTFFSIYSVICLIPIILVVMISFTDEKALEQFGYSLFPKELSVSAYKFIFQDPSQIIRAYGITIFVTIAGTILSLIMTAMYAYPISRKDFKYKNFFSFYVYFTMLFSGGLVPWYILYSRYLHLKDTIWVLIIPYLINAFNLLVMRTYFSNNIPSSIIESAKIDGASEIRIFVQIVIPLAKPVFATIGLFSTLTYWNDWWLSLIFIVDDKKVNLQYLMNRILRTIQYISQNKSQMGGSVMDTIPTESVRMAMCVIGMGPILFAYPFFQKYFIKGLTVGAVKG</sequence>
<feature type="transmembrane region" description="Helical" evidence="7">
    <location>
        <begin position="117"/>
        <end position="137"/>
    </location>
</feature>
<comment type="subcellular location">
    <subcellularLocation>
        <location evidence="1 7">Cell membrane</location>
        <topology evidence="1 7">Multi-pass membrane protein</topology>
    </subcellularLocation>
</comment>
<comment type="similarity">
    <text evidence="7">Belongs to the binding-protein-dependent transport system permease family.</text>
</comment>
<evidence type="ECO:0000256" key="1">
    <source>
        <dbReference type="ARBA" id="ARBA00004651"/>
    </source>
</evidence>
<dbReference type="Proteomes" id="UP000014155">
    <property type="component" value="Unassembled WGS sequence"/>
</dbReference>
<dbReference type="Pfam" id="PF00528">
    <property type="entry name" value="BPD_transp_1"/>
    <property type="match status" value="1"/>
</dbReference>
<dbReference type="CDD" id="cd06261">
    <property type="entry name" value="TM_PBP2"/>
    <property type="match status" value="1"/>
</dbReference>
<evidence type="ECO:0000256" key="5">
    <source>
        <dbReference type="ARBA" id="ARBA00022989"/>
    </source>
</evidence>
<keyword evidence="9" id="KW-0762">Sugar transport</keyword>
<evidence type="ECO:0000256" key="4">
    <source>
        <dbReference type="ARBA" id="ARBA00022692"/>
    </source>
</evidence>
<reference evidence="9 10" key="1">
    <citation type="journal article" date="2013" name="Genome Announc.">
        <title>Draft Genome Sequence of the Cellulolytic, Mesophilic, Anaerobic Bacterium Clostridium termitidis Strain CT1112 (DSM 5398).</title>
        <authorList>
            <person name="Lal S."/>
            <person name="Ramachandran U."/>
            <person name="Zhang X."/>
            <person name="Munir R."/>
            <person name="Sparling R."/>
            <person name="Levin D.B."/>
        </authorList>
    </citation>
    <scope>NUCLEOTIDE SEQUENCE [LARGE SCALE GENOMIC DNA]</scope>
    <source>
        <strain evidence="9 10">CT1112</strain>
    </source>
</reference>
<proteinExistence type="inferred from homology"/>
<dbReference type="EMBL" id="AORV01000049">
    <property type="protein sequence ID" value="EMS70708.1"/>
    <property type="molecule type" value="Genomic_DNA"/>
</dbReference>
<organism evidence="9 10">
    <name type="scientific">Ruminiclostridium cellobioparum subsp. termitidis CT1112</name>
    <dbReference type="NCBI Taxonomy" id="1195236"/>
    <lineage>
        <taxon>Bacteria</taxon>
        <taxon>Bacillati</taxon>
        <taxon>Bacillota</taxon>
        <taxon>Clostridia</taxon>
        <taxon>Eubacteriales</taxon>
        <taxon>Oscillospiraceae</taxon>
        <taxon>Ruminiclostridium</taxon>
    </lineage>
</organism>
<evidence type="ECO:0000256" key="7">
    <source>
        <dbReference type="RuleBase" id="RU363032"/>
    </source>
</evidence>
<feature type="transmembrane region" description="Helical" evidence="7">
    <location>
        <begin position="269"/>
        <end position="288"/>
    </location>
</feature>
<evidence type="ECO:0000256" key="2">
    <source>
        <dbReference type="ARBA" id="ARBA00022448"/>
    </source>
</evidence>
<dbReference type="Gene3D" id="1.10.3720.10">
    <property type="entry name" value="MetI-like"/>
    <property type="match status" value="1"/>
</dbReference>
<evidence type="ECO:0000313" key="10">
    <source>
        <dbReference type="Proteomes" id="UP000014155"/>
    </source>
</evidence>
<name>S0FQE3_RUMCE</name>
<keyword evidence="6 7" id="KW-0472">Membrane</keyword>
<dbReference type="GO" id="GO:0005886">
    <property type="term" value="C:plasma membrane"/>
    <property type="evidence" value="ECO:0007669"/>
    <property type="project" value="UniProtKB-SubCell"/>
</dbReference>
<feature type="transmembrane region" description="Helical" evidence="7">
    <location>
        <begin position="149"/>
        <end position="170"/>
    </location>
</feature>
<protein>
    <submittedName>
        <fullName evidence="9">ABC-type sugar transport system, permease component</fullName>
    </submittedName>
</protein>
<evidence type="ECO:0000256" key="6">
    <source>
        <dbReference type="ARBA" id="ARBA00023136"/>
    </source>
</evidence>
<dbReference type="RefSeq" id="WP_004627993.1">
    <property type="nucleotide sequence ID" value="NZ_AORV01000049.1"/>
</dbReference>
<feature type="transmembrane region" description="Helical" evidence="7">
    <location>
        <begin position="81"/>
        <end position="105"/>
    </location>
</feature>
<dbReference type="InterPro" id="IPR035906">
    <property type="entry name" value="MetI-like_sf"/>
</dbReference>
<keyword evidence="5 7" id="KW-1133">Transmembrane helix</keyword>
<dbReference type="GO" id="GO:0055085">
    <property type="term" value="P:transmembrane transport"/>
    <property type="evidence" value="ECO:0007669"/>
    <property type="project" value="InterPro"/>
</dbReference>
<keyword evidence="2 7" id="KW-0813">Transport</keyword>
<dbReference type="AlphaFoldDB" id="S0FQE3"/>
<evidence type="ECO:0000256" key="3">
    <source>
        <dbReference type="ARBA" id="ARBA00022475"/>
    </source>
</evidence>
<gene>
    <name evidence="9" type="ORF">CTER_3579</name>
</gene>
<dbReference type="PANTHER" id="PTHR43744">
    <property type="entry name" value="ABC TRANSPORTER PERMEASE PROTEIN MG189-RELATED-RELATED"/>
    <property type="match status" value="1"/>
</dbReference>
<dbReference type="PANTHER" id="PTHR43744:SF9">
    <property type="entry name" value="POLYGALACTURONAN_RHAMNOGALACTURONAN TRANSPORT SYSTEM PERMEASE PROTEIN YTCP"/>
    <property type="match status" value="1"/>
</dbReference>
<feature type="domain" description="ABC transmembrane type-1" evidence="8">
    <location>
        <begin position="82"/>
        <end position="282"/>
    </location>
</feature>
<keyword evidence="3" id="KW-1003">Cell membrane</keyword>
<evidence type="ECO:0000313" key="9">
    <source>
        <dbReference type="EMBL" id="EMS70708.1"/>
    </source>
</evidence>
<dbReference type="eggNOG" id="COG0395">
    <property type="taxonomic scope" value="Bacteria"/>
</dbReference>
<feature type="transmembrane region" description="Helical" evidence="7">
    <location>
        <begin position="21"/>
        <end position="45"/>
    </location>
</feature>
<dbReference type="SUPFAM" id="SSF161098">
    <property type="entry name" value="MetI-like"/>
    <property type="match status" value="1"/>
</dbReference>